<sequence length="278" mass="30363">MTETTGTTASRTTASPTAHTPHTRSRRETVFELLDEVLAPLDSAVPERPSPMEFLDPEFRLPAALREGPPPDTGDLAAEAEQYTKVVGDMAAMGLLPEGEVTPAAVALYRTLRAGHIRGVVTGVFADRAEPLQVRFFGDRDCATVLNVVGGEVLLRSGSLRGLPQWAFDDIRDVPRGPGGFVELHADEHGGLPEEAADTVEMIRRSTARPRHGTVLVELIVRDRVRVEYPRGAFVLFDNDIGRYFLGTSVSERGHWVLQYAPAGRAHAERWVEHAALG</sequence>
<name>A0A542DMZ7_AMYCI</name>
<evidence type="ECO:0000256" key="2">
    <source>
        <dbReference type="ARBA" id="ARBA00006411"/>
    </source>
</evidence>
<keyword evidence="4" id="KW-0143">Chaperone</keyword>
<feature type="region of interest" description="Disordered" evidence="5">
    <location>
        <begin position="1"/>
        <end position="26"/>
    </location>
</feature>
<evidence type="ECO:0000313" key="7">
    <source>
        <dbReference type="Proteomes" id="UP000320876"/>
    </source>
</evidence>
<dbReference type="AlphaFoldDB" id="A0A542DMZ7"/>
<dbReference type="RefSeq" id="WP_246076509.1">
    <property type="nucleotide sequence ID" value="NZ_VFML01000001.1"/>
</dbReference>
<dbReference type="Pfam" id="PF14011">
    <property type="entry name" value="ESX-1_EspG"/>
    <property type="match status" value="1"/>
</dbReference>
<gene>
    <name evidence="6" type="ORF">FB471_4277</name>
</gene>
<accession>A0A542DMZ7</accession>
<feature type="compositionally biased region" description="Low complexity" evidence="5">
    <location>
        <begin position="1"/>
        <end position="20"/>
    </location>
</feature>
<evidence type="ECO:0000256" key="5">
    <source>
        <dbReference type="SAM" id="MobiDB-lite"/>
    </source>
</evidence>
<comment type="similarity">
    <text evidence="2">Belongs to the EspG family.</text>
</comment>
<keyword evidence="3" id="KW-0963">Cytoplasm</keyword>
<evidence type="ECO:0000256" key="3">
    <source>
        <dbReference type="ARBA" id="ARBA00022490"/>
    </source>
</evidence>
<evidence type="ECO:0000313" key="6">
    <source>
        <dbReference type="EMBL" id="TQJ04481.1"/>
    </source>
</evidence>
<comment type="subcellular location">
    <subcellularLocation>
        <location evidence="1">Cytoplasm</location>
    </subcellularLocation>
</comment>
<organism evidence="6 7">
    <name type="scientific">Amycolatopsis cihanbeyliensis</name>
    <dbReference type="NCBI Taxonomy" id="1128664"/>
    <lineage>
        <taxon>Bacteria</taxon>
        <taxon>Bacillati</taxon>
        <taxon>Actinomycetota</taxon>
        <taxon>Actinomycetes</taxon>
        <taxon>Pseudonocardiales</taxon>
        <taxon>Pseudonocardiaceae</taxon>
        <taxon>Amycolatopsis</taxon>
    </lineage>
</organism>
<reference evidence="6 7" key="1">
    <citation type="submission" date="2019-06" db="EMBL/GenBank/DDBJ databases">
        <title>Sequencing the genomes of 1000 actinobacteria strains.</title>
        <authorList>
            <person name="Klenk H.-P."/>
        </authorList>
    </citation>
    <scope>NUCLEOTIDE SEQUENCE [LARGE SCALE GENOMIC DNA]</scope>
    <source>
        <strain evidence="6 7">DSM 45679</strain>
    </source>
</reference>
<dbReference type="Proteomes" id="UP000320876">
    <property type="component" value="Unassembled WGS sequence"/>
</dbReference>
<dbReference type="EMBL" id="VFML01000001">
    <property type="protein sequence ID" value="TQJ04481.1"/>
    <property type="molecule type" value="Genomic_DNA"/>
</dbReference>
<evidence type="ECO:0000256" key="4">
    <source>
        <dbReference type="ARBA" id="ARBA00023186"/>
    </source>
</evidence>
<comment type="caution">
    <text evidence="6">The sequence shown here is derived from an EMBL/GenBank/DDBJ whole genome shotgun (WGS) entry which is preliminary data.</text>
</comment>
<dbReference type="InterPro" id="IPR025734">
    <property type="entry name" value="EspG"/>
</dbReference>
<protein>
    <submittedName>
        <fullName evidence="6">ESAT-6 protein secretion system EspG family protein</fullName>
    </submittedName>
</protein>
<keyword evidence="7" id="KW-1185">Reference proteome</keyword>
<evidence type="ECO:0000256" key="1">
    <source>
        <dbReference type="ARBA" id="ARBA00004496"/>
    </source>
</evidence>
<proteinExistence type="inferred from homology"/>